<keyword evidence="4 6" id="KW-0472">Membrane</keyword>
<evidence type="ECO:0000313" key="8">
    <source>
        <dbReference type="EMBL" id="OGE47879.1"/>
    </source>
</evidence>
<reference evidence="8 9" key="1">
    <citation type="journal article" date="2016" name="Sci. Rep.">
        <title>Penicillium arizonense, a new, genome sequenced fungal species, reveals a high chemical diversity in secreted metabolites.</title>
        <authorList>
            <person name="Grijseels S."/>
            <person name="Nielsen J.C."/>
            <person name="Randelovic M."/>
            <person name="Nielsen J."/>
            <person name="Nielsen K.F."/>
            <person name="Workman M."/>
            <person name="Frisvad J.C."/>
        </authorList>
    </citation>
    <scope>NUCLEOTIDE SEQUENCE [LARGE SCALE GENOMIC DNA]</scope>
    <source>
        <strain evidence="8 9">CBS 141311</strain>
    </source>
</reference>
<feature type="transmembrane region" description="Helical" evidence="6">
    <location>
        <begin position="61"/>
        <end position="83"/>
    </location>
</feature>
<comment type="similarity">
    <text evidence="5">Belongs to the SAT4 family.</text>
</comment>
<organism evidence="8 9">
    <name type="scientific">Penicillium arizonense</name>
    <dbReference type="NCBI Taxonomy" id="1835702"/>
    <lineage>
        <taxon>Eukaryota</taxon>
        <taxon>Fungi</taxon>
        <taxon>Dikarya</taxon>
        <taxon>Ascomycota</taxon>
        <taxon>Pezizomycotina</taxon>
        <taxon>Eurotiomycetes</taxon>
        <taxon>Eurotiomycetidae</taxon>
        <taxon>Eurotiales</taxon>
        <taxon>Aspergillaceae</taxon>
        <taxon>Penicillium</taxon>
    </lineage>
</organism>
<keyword evidence="2 6" id="KW-0812">Transmembrane</keyword>
<sequence length="290" mass="33033">MDISHVFTQPRPAGIDLNENRTPKENDVVISICAVAALTVVLRFVVRIYYQRSRPEVDDWLIAASLVPLVGLLAAAVLCGEHGLGKHIWSATVGDLILLRKTLFAYLLIYLAELLLIKVSILMFYRRIFGMTWSILTCLFISYSWAIGSMIATICSSDPVSYFWTQGTNSSLGKYRFNFYNYLIGNAATNVVTDALILLIPIPIVWSLKMRTMQKCLRRKHRPNPLHNLPKNKHRPVMGDKRCIRMVNRRAMRWNRLCMSTSPTTVPPFNSEETIKLTTPSKQGREQAIF</sequence>
<evidence type="ECO:0000256" key="1">
    <source>
        <dbReference type="ARBA" id="ARBA00004141"/>
    </source>
</evidence>
<dbReference type="PANTHER" id="PTHR33048">
    <property type="entry name" value="PTH11-LIKE INTEGRAL MEMBRANE PROTEIN (AFU_ORTHOLOGUE AFUA_5G11245)"/>
    <property type="match status" value="1"/>
</dbReference>
<accession>A0A1F5L4M5</accession>
<protein>
    <recommendedName>
        <fullName evidence="7">Rhodopsin domain-containing protein</fullName>
    </recommendedName>
</protein>
<feature type="transmembrane region" description="Helical" evidence="6">
    <location>
        <begin position="179"/>
        <end position="208"/>
    </location>
</feature>
<evidence type="ECO:0000313" key="9">
    <source>
        <dbReference type="Proteomes" id="UP000177622"/>
    </source>
</evidence>
<evidence type="ECO:0000256" key="5">
    <source>
        <dbReference type="ARBA" id="ARBA00038359"/>
    </source>
</evidence>
<evidence type="ECO:0000256" key="3">
    <source>
        <dbReference type="ARBA" id="ARBA00022989"/>
    </source>
</evidence>
<dbReference type="STRING" id="1835702.A0A1F5L4M5"/>
<dbReference type="AlphaFoldDB" id="A0A1F5L4M5"/>
<dbReference type="InterPro" id="IPR049326">
    <property type="entry name" value="Rhodopsin_dom_fungi"/>
</dbReference>
<comment type="subcellular location">
    <subcellularLocation>
        <location evidence="1">Membrane</location>
        <topology evidence="1">Multi-pass membrane protein</topology>
    </subcellularLocation>
</comment>
<dbReference type="PANTHER" id="PTHR33048:SF163">
    <property type="entry name" value="INTEGRAL MEMBRANE PROTEIN (AFU_ORTHOLOGUE AFUA_8G05510)"/>
    <property type="match status" value="1"/>
</dbReference>
<evidence type="ECO:0000256" key="4">
    <source>
        <dbReference type="ARBA" id="ARBA00023136"/>
    </source>
</evidence>
<dbReference type="RefSeq" id="XP_022483336.1">
    <property type="nucleotide sequence ID" value="XM_022636757.1"/>
</dbReference>
<dbReference type="GeneID" id="34581491"/>
<gene>
    <name evidence="8" type="ORF">PENARI_c035G00387</name>
</gene>
<feature type="transmembrane region" description="Helical" evidence="6">
    <location>
        <begin position="28"/>
        <end position="49"/>
    </location>
</feature>
<keyword evidence="9" id="KW-1185">Reference proteome</keyword>
<dbReference type="InterPro" id="IPR052337">
    <property type="entry name" value="SAT4-like"/>
</dbReference>
<evidence type="ECO:0000259" key="7">
    <source>
        <dbReference type="Pfam" id="PF20684"/>
    </source>
</evidence>
<dbReference type="EMBL" id="LXJU01000035">
    <property type="protein sequence ID" value="OGE47879.1"/>
    <property type="molecule type" value="Genomic_DNA"/>
</dbReference>
<feature type="domain" description="Rhodopsin" evidence="7">
    <location>
        <begin position="42"/>
        <end position="216"/>
    </location>
</feature>
<dbReference type="GO" id="GO:0016020">
    <property type="term" value="C:membrane"/>
    <property type="evidence" value="ECO:0007669"/>
    <property type="project" value="UniProtKB-SubCell"/>
</dbReference>
<dbReference type="Proteomes" id="UP000177622">
    <property type="component" value="Unassembled WGS sequence"/>
</dbReference>
<comment type="caution">
    <text evidence="8">The sequence shown here is derived from an EMBL/GenBank/DDBJ whole genome shotgun (WGS) entry which is preliminary data.</text>
</comment>
<feature type="transmembrane region" description="Helical" evidence="6">
    <location>
        <begin position="103"/>
        <end position="125"/>
    </location>
</feature>
<feature type="transmembrane region" description="Helical" evidence="6">
    <location>
        <begin position="132"/>
        <end position="154"/>
    </location>
</feature>
<dbReference type="OrthoDB" id="5429740at2759"/>
<dbReference type="Pfam" id="PF20684">
    <property type="entry name" value="Fung_rhodopsin"/>
    <property type="match status" value="1"/>
</dbReference>
<name>A0A1F5L4M5_PENAI</name>
<keyword evidence="3 6" id="KW-1133">Transmembrane helix</keyword>
<proteinExistence type="inferred from homology"/>
<evidence type="ECO:0000256" key="2">
    <source>
        <dbReference type="ARBA" id="ARBA00022692"/>
    </source>
</evidence>
<evidence type="ECO:0000256" key="6">
    <source>
        <dbReference type="SAM" id="Phobius"/>
    </source>
</evidence>